<keyword evidence="1" id="KW-0472">Membrane</keyword>
<dbReference type="PANTHER" id="PTHR21261:SF15">
    <property type="entry name" value="BEATEN PATH IIIA, ISOFORM D-RELATED"/>
    <property type="match status" value="1"/>
</dbReference>
<evidence type="ECO:0000313" key="4">
    <source>
        <dbReference type="Proteomes" id="UP001497623"/>
    </source>
</evidence>
<feature type="domain" description="Immunoglobulin" evidence="2">
    <location>
        <begin position="49"/>
        <end position="155"/>
    </location>
</feature>
<organism evidence="3 4">
    <name type="scientific">Meganyctiphanes norvegica</name>
    <name type="common">Northern krill</name>
    <name type="synonym">Thysanopoda norvegica</name>
    <dbReference type="NCBI Taxonomy" id="48144"/>
    <lineage>
        <taxon>Eukaryota</taxon>
        <taxon>Metazoa</taxon>
        <taxon>Ecdysozoa</taxon>
        <taxon>Arthropoda</taxon>
        <taxon>Crustacea</taxon>
        <taxon>Multicrustacea</taxon>
        <taxon>Malacostraca</taxon>
        <taxon>Eumalacostraca</taxon>
        <taxon>Eucarida</taxon>
        <taxon>Euphausiacea</taxon>
        <taxon>Euphausiidae</taxon>
        <taxon>Meganyctiphanes</taxon>
    </lineage>
</organism>
<reference evidence="3 4" key="1">
    <citation type="submission" date="2024-05" db="EMBL/GenBank/DDBJ databases">
        <authorList>
            <person name="Wallberg A."/>
        </authorList>
    </citation>
    <scope>NUCLEOTIDE SEQUENCE [LARGE SCALE GENOMIC DNA]</scope>
</reference>
<dbReference type="InterPro" id="IPR013783">
    <property type="entry name" value="Ig-like_fold"/>
</dbReference>
<proteinExistence type="predicted"/>
<dbReference type="EMBL" id="CAXKWB010006401">
    <property type="protein sequence ID" value="CAL4082660.1"/>
    <property type="molecule type" value="Genomic_DNA"/>
</dbReference>
<dbReference type="SMART" id="SM00409">
    <property type="entry name" value="IG"/>
    <property type="match status" value="1"/>
</dbReference>
<dbReference type="PANTHER" id="PTHR21261">
    <property type="entry name" value="BEAT PROTEIN"/>
    <property type="match status" value="1"/>
</dbReference>
<dbReference type="Gene3D" id="2.60.40.10">
    <property type="entry name" value="Immunoglobulins"/>
    <property type="match status" value="1"/>
</dbReference>
<dbReference type="SUPFAM" id="SSF48726">
    <property type="entry name" value="Immunoglobulin"/>
    <property type="match status" value="1"/>
</dbReference>
<keyword evidence="1" id="KW-1133">Transmembrane helix</keyword>
<evidence type="ECO:0000259" key="2">
    <source>
        <dbReference type="SMART" id="SM00409"/>
    </source>
</evidence>
<dbReference type="AlphaFoldDB" id="A0AAV2QFH1"/>
<evidence type="ECO:0000256" key="1">
    <source>
        <dbReference type="SAM" id="Phobius"/>
    </source>
</evidence>
<dbReference type="InterPro" id="IPR003599">
    <property type="entry name" value="Ig_sub"/>
</dbReference>
<gene>
    <name evidence="3" type="ORF">MNOR_LOCUS11962</name>
</gene>
<accession>A0AAV2QFH1</accession>
<name>A0AAV2QFH1_MEGNR</name>
<protein>
    <recommendedName>
        <fullName evidence="2">Immunoglobulin domain-containing protein</fullName>
    </recommendedName>
</protein>
<dbReference type="InterPro" id="IPR036179">
    <property type="entry name" value="Ig-like_dom_sf"/>
</dbReference>
<sequence>MFASCQMLTTGLLLQRMATTVLIALSFIVCWTHKAQGQQEGGLQLTRVAAKTPLVVGDDGWLECEWDVGTDTIYSVKWYQVRLQGLQEFYRWTPADEKSPVKLFPVSGLTVDPASVRGGHVRIHNVGLEAEGTYRCEVSAEAPTFHTQAAVVEVKVIDLPDSAPRMAWHQTGYRVHDLVMVNCSSPRARPPPTLSFYVNDEPVDPLWLLSQASIVEPNTGLETAVLTMRFLLHPRLLSRGQGVRIKCTAEVGSVYWESSEEHVPGDQPYHGAVIHSIDEYGRITYSAASNPAKLSPSILLYVYTSSIFMVYFIPWLQL</sequence>
<keyword evidence="1" id="KW-0812">Transmembrane</keyword>
<comment type="caution">
    <text evidence="3">The sequence shown here is derived from an EMBL/GenBank/DDBJ whole genome shotgun (WGS) entry which is preliminary data.</text>
</comment>
<feature type="transmembrane region" description="Helical" evidence="1">
    <location>
        <begin position="298"/>
        <end position="316"/>
    </location>
</feature>
<keyword evidence="4" id="KW-1185">Reference proteome</keyword>
<evidence type="ECO:0000313" key="3">
    <source>
        <dbReference type="EMBL" id="CAL4082660.1"/>
    </source>
</evidence>
<dbReference type="Proteomes" id="UP001497623">
    <property type="component" value="Unassembled WGS sequence"/>
</dbReference>